<comment type="caution">
    <text evidence="1">The sequence shown here is derived from an EMBL/GenBank/DDBJ whole genome shotgun (WGS) entry which is preliminary data.</text>
</comment>
<evidence type="ECO:0008006" key="3">
    <source>
        <dbReference type="Google" id="ProtNLM"/>
    </source>
</evidence>
<reference evidence="1 2" key="1">
    <citation type="submission" date="2020-01" db="EMBL/GenBank/DDBJ databases">
        <title>Jiella pacifica sp. nov.</title>
        <authorList>
            <person name="Xue Z."/>
            <person name="Zhu S."/>
            <person name="Chen J."/>
            <person name="Yang J."/>
        </authorList>
    </citation>
    <scope>NUCLEOTIDE SEQUENCE [LARGE SCALE GENOMIC DNA]</scope>
    <source>
        <strain evidence="1 2">40Bstr34</strain>
    </source>
</reference>
<protein>
    <recommendedName>
        <fullName evidence="3">HTH-type transcriptional regulator / antitoxin HigA</fullName>
    </recommendedName>
</protein>
<evidence type="ECO:0000313" key="2">
    <source>
        <dbReference type="Proteomes" id="UP000469011"/>
    </source>
</evidence>
<dbReference type="RefSeq" id="WP_163465385.1">
    <property type="nucleotide sequence ID" value="NZ_JAAAMG010000022.1"/>
</dbReference>
<name>A0A6N9T6B0_9HYPH</name>
<dbReference type="Proteomes" id="UP000469011">
    <property type="component" value="Unassembled WGS sequence"/>
</dbReference>
<keyword evidence="2" id="KW-1185">Reference proteome</keyword>
<evidence type="ECO:0000313" key="1">
    <source>
        <dbReference type="EMBL" id="NDW06924.1"/>
    </source>
</evidence>
<accession>A0A6N9T6B0</accession>
<dbReference type="AlphaFoldDB" id="A0A6N9T6B0"/>
<gene>
    <name evidence="1" type="ORF">GTK09_21145</name>
</gene>
<proteinExistence type="predicted"/>
<sequence length="180" mass="20314">MDIRPVSGEADQDWALAEVGRHFLGEPEPGDRFDVLSSLIEAYEAKARPIEAQDAVDAVKTVTIDRRISREELEPLSGSKPRLSEFLDRKRGLAVAVADRMHSELKIPAHMLIRPYAIATQARAKGKRDRREACTSARRLCHRNERPVCYLAEAIDALACAHPRRLACQVRWSSMKVEMK</sequence>
<dbReference type="EMBL" id="JAAAMG010000022">
    <property type="protein sequence ID" value="NDW06924.1"/>
    <property type="molecule type" value="Genomic_DNA"/>
</dbReference>
<organism evidence="1 2">
    <name type="scientific">Jiella pacifica</name>
    <dbReference type="NCBI Taxonomy" id="2696469"/>
    <lineage>
        <taxon>Bacteria</taxon>
        <taxon>Pseudomonadati</taxon>
        <taxon>Pseudomonadota</taxon>
        <taxon>Alphaproteobacteria</taxon>
        <taxon>Hyphomicrobiales</taxon>
        <taxon>Aurantimonadaceae</taxon>
        <taxon>Jiella</taxon>
    </lineage>
</organism>